<feature type="domain" description="TRAM" evidence="11">
    <location>
        <begin position="122"/>
        <end position="187"/>
    </location>
</feature>
<reference evidence="13" key="1">
    <citation type="submission" date="2016-03" db="EMBL/GenBank/DDBJ databases">
        <authorList>
            <person name="Devillers H."/>
        </authorList>
    </citation>
    <scope>NUCLEOTIDE SEQUENCE [LARGE SCALE GENOMIC DNA]</scope>
</reference>
<dbReference type="PROSITE" id="PS01231">
    <property type="entry name" value="TRMA_2"/>
    <property type="match status" value="1"/>
</dbReference>
<dbReference type="FunFam" id="3.40.50.150:FF:000174">
    <property type="entry name" value="TRM2p tRNA methyltransferase"/>
    <property type="match status" value="1"/>
</dbReference>
<keyword evidence="1 9" id="KW-0489">Methyltransferase</keyword>
<dbReference type="EMBL" id="LT598455">
    <property type="protein sequence ID" value="SCU87640.1"/>
    <property type="molecule type" value="Genomic_DNA"/>
</dbReference>
<dbReference type="SUPFAM" id="SSF50249">
    <property type="entry name" value="Nucleic acid-binding proteins"/>
    <property type="match status" value="1"/>
</dbReference>
<evidence type="ECO:0000256" key="1">
    <source>
        <dbReference type="ARBA" id="ARBA00022603"/>
    </source>
</evidence>
<dbReference type="PROSITE" id="PS51687">
    <property type="entry name" value="SAM_MT_RNA_M5U"/>
    <property type="match status" value="1"/>
</dbReference>
<dbReference type="InterPro" id="IPR012340">
    <property type="entry name" value="NA-bd_OB-fold"/>
</dbReference>
<dbReference type="PANTHER" id="PTHR11061">
    <property type="entry name" value="RNA M5U METHYLTRANSFERASE"/>
    <property type="match status" value="1"/>
</dbReference>
<dbReference type="EC" id="2.1.1.35" evidence="5"/>
<dbReference type="InterPro" id="IPR030390">
    <property type="entry name" value="MeTrfase_TrmA_AS"/>
</dbReference>
<evidence type="ECO:0000259" key="11">
    <source>
        <dbReference type="PROSITE" id="PS50926"/>
    </source>
</evidence>
<dbReference type="Proteomes" id="UP000190274">
    <property type="component" value="Chromosome E"/>
</dbReference>
<dbReference type="GO" id="GO:0051908">
    <property type="term" value="F:double-stranded DNA 5'-3' DNA exonuclease activity"/>
    <property type="evidence" value="ECO:0007669"/>
    <property type="project" value="EnsemblFungi"/>
</dbReference>
<dbReference type="PROSITE" id="PS51622">
    <property type="entry name" value="SAM_MT_RNA_M5U_2"/>
    <property type="match status" value="1"/>
</dbReference>
<evidence type="ECO:0000256" key="9">
    <source>
        <dbReference type="PROSITE-ProRule" id="PRU01024"/>
    </source>
</evidence>
<evidence type="ECO:0000313" key="13">
    <source>
        <dbReference type="Proteomes" id="UP000190274"/>
    </source>
</evidence>
<dbReference type="Pfam" id="PF05958">
    <property type="entry name" value="tRNA_U5-meth_tr"/>
    <property type="match status" value="1"/>
</dbReference>
<dbReference type="InterPro" id="IPR002792">
    <property type="entry name" value="TRAM_dom"/>
</dbReference>
<dbReference type="InterPro" id="IPR030391">
    <property type="entry name" value="MeTrfase_TrmA_CS"/>
</dbReference>
<dbReference type="GO" id="GO:0030697">
    <property type="term" value="F:tRNA (uracil(54)-C5)-methyltransferase activity, S-adenosyl methionine-dependent"/>
    <property type="evidence" value="ECO:0007669"/>
    <property type="project" value="UniProtKB-EC"/>
</dbReference>
<gene>
    <name evidence="12" type="ORF">LADA_0E05270G</name>
</gene>
<name>A0A1G4JC21_9SACH</name>
<keyword evidence="13" id="KW-1185">Reference proteome</keyword>
<feature type="binding site" evidence="9">
    <location>
        <position position="516"/>
    </location>
    <ligand>
        <name>S-adenosyl-L-methionine</name>
        <dbReference type="ChEBI" id="CHEBI:59789"/>
    </ligand>
</feature>
<comment type="similarity">
    <text evidence="9">Belongs to the class I-like SAM-binding methyltransferase superfamily. RNA M5U methyltransferase family.</text>
</comment>
<protein>
    <recommendedName>
        <fullName evidence="8">tRNA (uracil(54)-C(5))-methyltransferase</fullName>
        <ecNumber evidence="5">2.1.1.35</ecNumber>
    </recommendedName>
</protein>
<evidence type="ECO:0000256" key="5">
    <source>
        <dbReference type="ARBA" id="ARBA00033763"/>
    </source>
</evidence>
<comment type="catalytic activity">
    <reaction evidence="6">
        <text>uridine(54) in tRNA + S-adenosyl-L-methionine = 5-methyluridine(54) in tRNA + S-adenosyl-L-homocysteine + H(+)</text>
        <dbReference type="Rhea" id="RHEA:42712"/>
        <dbReference type="Rhea" id="RHEA-COMP:10167"/>
        <dbReference type="Rhea" id="RHEA-COMP:10193"/>
        <dbReference type="ChEBI" id="CHEBI:15378"/>
        <dbReference type="ChEBI" id="CHEBI:57856"/>
        <dbReference type="ChEBI" id="CHEBI:59789"/>
        <dbReference type="ChEBI" id="CHEBI:65315"/>
        <dbReference type="ChEBI" id="CHEBI:74447"/>
        <dbReference type="EC" id="2.1.1.35"/>
    </reaction>
</comment>
<dbReference type="GO" id="GO:0032259">
    <property type="term" value="P:methylation"/>
    <property type="evidence" value="ECO:0007669"/>
    <property type="project" value="UniProtKB-KW"/>
</dbReference>
<keyword evidence="4" id="KW-0819">tRNA processing</keyword>
<organism evidence="12 13">
    <name type="scientific">Lachancea dasiensis</name>
    <dbReference type="NCBI Taxonomy" id="1072105"/>
    <lineage>
        <taxon>Eukaryota</taxon>
        <taxon>Fungi</taxon>
        <taxon>Dikarya</taxon>
        <taxon>Ascomycota</taxon>
        <taxon>Saccharomycotina</taxon>
        <taxon>Saccharomycetes</taxon>
        <taxon>Saccharomycetales</taxon>
        <taxon>Saccharomycetaceae</taxon>
        <taxon>Lachancea</taxon>
    </lineage>
</organism>
<dbReference type="InterPro" id="IPR025795">
    <property type="entry name" value="tRNA_(uracil-5-)_MeTrfase"/>
</dbReference>
<feature type="active site" description="Nucleophile" evidence="9">
    <location>
        <position position="543"/>
    </location>
</feature>
<proteinExistence type="inferred from homology"/>
<dbReference type="GO" id="GO:0006400">
    <property type="term" value="P:tRNA modification"/>
    <property type="evidence" value="ECO:0007669"/>
    <property type="project" value="EnsemblFungi"/>
</dbReference>
<evidence type="ECO:0000256" key="8">
    <source>
        <dbReference type="ARBA" id="ARBA00070108"/>
    </source>
</evidence>
<dbReference type="PROSITE" id="PS01230">
    <property type="entry name" value="TRMA_1"/>
    <property type="match status" value="1"/>
</dbReference>
<keyword evidence="3 9" id="KW-0949">S-adenosyl-L-methionine</keyword>
<dbReference type="NCBIfam" id="TIGR00479">
    <property type="entry name" value="rumA"/>
    <property type="match status" value="1"/>
</dbReference>
<evidence type="ECO:0000256" key="3">
    <source>
        <dbReference type="ARBA" id="ARBA00022691"/>
    </source>
</evidence>
<feature type="binding site" evidence="9">
    <location>
        <position position="469"/>
    </location>
    <ligand>
        <name>S-adenosyl-L-methionine</name>
        <dbReference type="ChEBI" id="CHEBI:59789"/>
    </ligand>
</feature>
<comment type="function">
    <text evidence="7">Catalyzes the formation of 5-methyl-uridine at position 54 (m5U54) in all tRNA. May also have a role in tRNA stabilization or maturation.</text>
</comment>
<dbReference type="PROSITE" id="PS50926">
    <property type="entry name" value="TRAM"/>
    <property type="match status" value="1"/>
</dbReference>
<dbReference type="InterPro" id="IPR010280">
    <property type="entry name" value="U5_MeTrfase_fam"/>
</dbReference>
<dbReference type="PANTHER" id="PTHR11061:SF30">
    <property type="entry name" value="TRNA (URACIL(54)-C(5))-METHYLTRANSFERASE"/>
    <property type="match status" value="1"/>
</dbReference>
<evidence type="ECO:0000256" key="10">
    <source>
        <dbReference type="PROSITE-ProRule" id="PRU10015"/>
    </source>
</evidence>
<dbReference type="InterPro" id="IPR029063">
    <property type="entry name" value="SAM-dependent_MTases_sf"/>
</dbReference>
<accession>A0A1G4JC21</accession>
<dbReference type="SUPFAM" id="SSF53335">
    <property type="entry name" value="S-adenosyl-L-methionine-dependent methyltransferases"/>
    <property type="match status" value="1"/>
</dbReference>
<feature type="active site" evidence="10">
    <location>
        <position position="543"/>
    </location>
</feature>
<keyword evidence="2 9" id="KW-0808">Transferase</keyword>
<dbReference type="STRING" id="1266660.A0A1G4JC21"/>
<feature type="binding site" evidence="9">
    <location>
        <position position="448"/>
    </location>
    <ligand>
        <name>S-adenosyl-L-methionine</name>
        <dbReference type="ChEBI" id="CHEBI:59789"/>
    </ligand>
</feature>
<evidence type="ECO:0000313" key="12">
    <source>
        <dbReference type="EMBL" id="SCU87640.1"/>
    </source>
</evidence>
<feature type="binding site" evidence="9">
    <location>
        <position position="414"/>
    </location>
    <ligand>
        <name>S-adenosyl-L-methionine</name>
        <dbReference type="ChEBI" id="CHEBI:59789"/>
    </ligand>
</feature>
<dbReference type="OrthoDB" id="10250660at2759"/>
<evidence type="ECO:0000256" key="4">
    <source>
        <dbReference type="ARBA" id="ARBA00022694"/>
    </source>
</evidence>
<dbReference type="FunFam" id="2.40.50.140:FF:000201">
    <property type="entry name" value="TRM2p tRNA methyltransferase"/>
    <property type="match status" value="1"/>
</dbReference>
<sequence length="591" mass="66310">MPIGRFLRIPPALRRPISCIPHRAFVTMVSENVNASTKVETVPAAKRPVAEDSVANRRPVKTRKIKLRKYKAKKVDETSPLGVLQFEIDGLIAKEGLTKDEIRNDMVAVLNHKDENGEPVALRYHREVSDVQVLQIGASGDGMAIVRNPVETNKKQVVVIPFALPGDLVKIRVFKTHPAYVEADLLEVTQKSPLRDDDLIKCKYFGKCAGCQFQSLTYEEQLKIKRDTVANAYKYFAPKLLANNLLPIIGDTIPSPKMFDYRTKLTPHFDMPKKVHKLEDRPPLGFGQKGRPSWRNNSPGGIKSILDIEECVIGTQILNQGLANERKKFEREFKDYKRGATILLRENTRVLDSTQSVEEQLGEASQDIDTGKTSFVQVTEGRPLAKTCVTNSRQVITEHINGYTFEFSAGEFFQNNNSILPRVTEYVCSNLQIPNSTPGEPHYLVDAYCGSGLFSITASKGVDKVIGVEVSADSVLFAERNAKNNAVENCQFVVGKAERIFASIDTPNDRTSVILDPPRKGCDDVFLNQLADYNPARIVYISCNVHSQARDMQYFLQETEKGKQYKVESLRGFDFFPQTHHVESVCVLSRV</sequence>
<dbReference type="AlphaFoldDB" id="A0A1G4JC21"/>
<dbReference type="Pfam" id="PF01938">
    <property type="entry name" value="TRAM"/>
    <property type="match status" value="1"/>
</dbReference>
<evidence type="ECO:0000256" key="7">
    <source>
        <dbReference type="ARBA" id="ARBA00054700"/>
    </source>
</evidence>
<dbReference type="GO" id="GO:0000014">
    <property type="term" value="F:single-stranded DNA endodeoxyribonuclease activity"/>
    <property type="evidence" value="ECO:0007669"/>
    <property type="project" value="EnsemblFungi"/>
</dbReference>
<evidence type="ECO:0000256" key="6">
    <source>
        <dbReference type="ARBA" id="ARBA00052788"/>
    </source>
</evidence>
<dbReference type="Gene3D" id="3.40.50.150">
    <property type="entry name" value="Vaccinia Virus protein VP39"/>
    <property type="match status" value="2"/>
</dbReference>
<evidence type="ECO:0000256" key="2">
    <source>
        <dbReference type="ARBA" id="ARBA00022679"/>
    </source>
</evidence>
<dbReference type="Gene3D" id="2.40.50.140">
    <property type="entry name" value="Nucleic acid-binding proteins"/>
    <property type="match status" value="1"/>
</dbReference>
<dbReference type="CDD" id="cd02440">
    <property type="entry name" value="AdoMet_MTases"/>
    <property type="match status" value="1"/>
</dbReference>